<proteinExistence type="predicted"/>
<name>A0A450ZPV6_9GAMM</name>
<gene>
    <name evidence="1" type="ORF">BECKTUN1418D_GA0071000_103710</name>
</gene>
<dbReference type="InterPro" id="IPR025354">
    <property type="entry name" value="DUF4258"/>
</dbReference>
<evidence type="ECO:0008006" key="2">
    <source>
        <dbReference type="Google" id="ProtNLM"/>
    </source>
</evidence>
<dbReference type="Pfam" id="PF14076">
    <property type="entry name" value="DUF4258"/>
    <property type="match status" value="1"/>
</dbReference>
<reference evidence="1" key="1">
    <citation type="submission" date="2019-02" db="EMBL/GenBank/DDBJ databases">
        <authorList>
            <person name="Gruber-Vodicka R. H."/>
            <person name="Seah K. B. B."/>
        </authorList>
    </citation>
    <scope>NUCLEOTIDE SEQUENCE</scope>
    <source>
        <strain evidence="1">BECK_BY1</strain>
    </source>
</reference>
<sequence>MSSKIHLPDIHRALIQGRTFWKKHALERMMERNISRYAVKQAILDGDIIEEYPADYLIPSMLRRYWNPNPCIWFWPGMKNEKPVISLPSIDRTSNTLNPIW</sequence>
<organism evidence="1">
    <name type="scientific">Candidatus Kentrum sp. TUN</name>
    <dbReference type="NCBI Taxonomy" id="2126343"/>
    <lineage>
        <taxon>Bacteria</taxon>
        <taxon>Pseudomonadati</taxon>
        <taxon>Pseudomonadota</taxon>
        <taxon>Gammaproteobacteria</taxon>
        <taxon>Candidatus Kentrum</taxon>
    </lineage>
</organism>
<accession>A0A450ZPV6</accession>
<protein>
    <recommendedName>
        <fullName evidence="2">DUF4258 domain-containing protein</fullName>
    </recommendedName>
</protein>
<evidence type="ECO:0000313" key="1">
    <source>
        <dbReference type="EMBL" id="VFK55774.1"/>
    </source>
</evidence>
<dbReference type="EMBL" id="CAADFX010000037">
    <property type="protein sequence ID" value="VFK55774.1"/>
    <property type="molecule type" value="Genomic_DNA"/>
</dbReference>
<dbReference type="AlphaFoldDB" id="A0A450ZPV6"/>